<dbReference type="InterPro" id="IPR034007">
    <property type="entry name" value="CTLD_bac"/>
</dbReference>
<dbReference type="InterPro" id="IPR001304">
    <property type="entry name" value="C-type_lectin-like"/>
</dbReference>
<gene>
    <name evidence="2" type="ORF">T190607A01A_10709</name>
</gene>
<dbReference type="InterPro" id="IPR016187">
    <property type="entry name" value="CTDL_fold"/>
</dbReference>
<feature type="domain" description="C-type lectin" evidence="1">
    <location>
        <begin position="146"/>
        <end position="270"/>
    </location>
</feature>
<evidence type="ECO:0000259" key="1">
    <source>
        <dbReference type="PROSITE" id="PS50041"/>
    </source>
</evidence>
<evidence type="ECO:0000313" key="3">
    <source>
        <dbReference type="Proteomes" id="UP001497416"/>
    </source>
</evidence>
<sequence length="717" mass="78394">MKSKKLIFGVVVLLLFQFKVLCQNKPPVLTASGDQVYCPLSQIPVVTSFNITDDDDTTVEFFSIQISSNYDSNRDILRLIGSHPNIVSAWDDREGKLTLNGIGGSSISHSDLISAVNQVVFESSNPNISGEKLFSLTIGNANYLPSTQHYYEFIPDVGISWSQAKTLAENRTYFGLRGYLTTITSLDEANFVGEQSSGAGWIGGTDEETEGVWKWATGPEMGTVFWNGNASGSSPNFAFWNKDEPNNFNGNEDYAHITDDSVGTIGSWNDLPLNGDTGVYEPKGYIVEYGGWPDDPVLNISAITRIYLPEITTISEGSTCGPGSVTLSATSSGGTILWYDSAFGGNLMGTGNNFTTPVLNTSQSFYVTTTVSGCTSSSRIDVLATVNTLPTITSTEDGFVCGNSGTVILKATPSQGTVRWYDSISSTTPVFVGNNYEVTISSNMDYFVEAVNSKGCVSSGRTTVSATVNNAVPDFDIEERNILCLNTGSLELSITNPSSVDNVYTWTDEEGNSISSIETASITKSGIYFVQATSTFGCKSEIKEIEVIESEIASIKIEQMFIADDSDNNSILVNNESLGTGTYEFSLDNINYQDDGSFQNLQPGIYSLYIRDKKGCGTAIFEFSVFNYPSFFTPNNDGVKDKWFVEGYNRQEYTSSKVQIFNRFGKLLYQTSESSQNWDGTYNGNILPSDTYWFLIEVTDKSGRIIQKRGPLSLLRK</sequence>
<evidence type="ECO:0000313" key="2">
    <source>
        <dbReference type="EMBL" id="CAL2078517.1"/>
    </source>
</evidence>
<dbReference type="Pfam" id="PF19081">
    <property type="entry name" value="Ig_7"/>
    <property type="match status" value="2"/>
</dbReference>
<organism evidence="2 3">
    <name type="scientific">Tenacibaculum platacis</name>
    <dbReference type="NCBI Taxonomy" id="3137852"/>
    <lineage>
        <taxon>Bacteria</taxon>
        <taxon>Pseudomonadati</taxon>
        <taxon>Bacteroidota</taxon>
        <taxon>Flavobacteriia</taxon>
        <taxon>Flavobacteriales</taxon>
        <taxon>Flavobacteriaceae</taxon>
        <taxon>Tenacibaculum</taxon>
    </lineage>
</organism>
<dbReference type="InterPro" id="IPR044023">
    <property type="entry name" value="Ig_7"/>
</dbReference>
<dbReference type="InterPro" id="IPR026341">
    <property type="entry name" value="T9SS_type_B"/>
</dbReference>
<dbReference type="NCBIfam" id="TIGR04131">
    <property type="entry name" value="Bac_Flav_CTERM"/>
    <property type="match status" value="1"/>
</dbReference>
<proteinExistence type="predicted"/>
<dbReference type="PROSITE" id="PS50041">
    <property type="entry name" value="C_TYPE_LECTIN_2"/>
    <property type="match status" value="1"/>
</dbReference>
<dbReference type="Pfam" id="PF13585">
    <property type="entry name" value="CHU_C"/>
    <property type="match status" value="1"/>
</dbReference>
<dbReference type="EMBL" id="CAXIXY010000003">
    <property type="protein sequence ID" value="CAL2078517.1"/>
    <property type="molecule type" value="Genomic_DNA"/>
</dbReference>
<accession>A0ABM9NTK7</accession>
<dbReference type="InterPro" id="IPR016186">
    <property type="entry name" value="C-type_lectin-like/link_sf"/>
</dbReference>
<dbReference type="SUPFAM" id="SSF56436">
    <property type="entry name" value="C-type lectin-like"/>
    <property type="match status" value="1"/>
</dbReference>
<protein>
    <submittedName>
        <fullName evidence="2">C-type lectin domain-containing protein</fullName>
    </submittedName>
</protein>
<reference evidence="2 3" key="1">
    <citation type="submission" date="2024-05" db="EMBL/GenBank/DDBJ databases">
        <authorList>
            <person name="Duchaud E."/>
        </authorList>
    </citation>
    <scope>NUCLEOTIDE SEQUENCE [LARGE SCALE GENOMIC DNA]</scope>
    <source>
        <strain evidence="2">Ena-SAMPLE-TAB-13-05-2024-13:56:06:370-140302</strain>
    </source>
</reference>
<dbReference type="RefSeq" id="WP_348710373.1">
    <property type="nucleotide sequence ID" value="NZ_CAXIXW010000011.1"/>
</dbReference>
<dbReference type="CDD" id="cd03603">
    <property type="entry name" value="CLECT_VCBS"/>
    <property type="match status" value="1"/>
</dbReference>
<dbReference type="Proteomes" id="UP001497416">
    <property type="component" value="Unassembled WGS sequence"/>
</dbReference>
<keyword evidence="3" id="KW-1185">Reference proteome</keyword>
<dbReference type="Gene3D" id="3.10.100.10">
    <property type="entry name" value="Mannose-Binding Protein A, subunit A"/>
    <property type="match status" value="1"/>
</dbReference>
<name>A0ABM9NTK7_9FLAO</name>
<comment type="caution">
    <text evidence="2">The sequence shown here is derived from an EMBL/GenBank/DDBJ whole genome shotgun (WGS) entry which is preliminary data.</text>
</comment>